<dbReference type="AlphaFoldDB" id="K0KM59"/>
<keyword evidence="3" id="KW-0687">Ribonucleoprotein</keyword>
<sequence>MPFFQVQLKRSLIGLPAKTRLTATSMGLTKTGRTLNYEINQSIAGKLLTLKELIKVDIVDEKKDREGLRKARKSDPGFIVEKQVDNQV</sequence>
<dbReference type="eggNOG" id="ENOG502S7S3">
    <property type="taxonomic scope" value="Eukaryota"/>
</dbReference>
<dbReference type="EMBL" id="CAIF01000240">
    <property type="protein sequence ID" value="CCH46330.1"/>
    <property type="molecule type" value="Genomic_DNA"/>
</dbReference>
<gene>
    <name evidence="3" type="ORF">BN7_5923</name>
</gene>
<dbReference type="InterPro" id="IPR036919">
    <property type="entry name" value="Ribo_uL30_ferredoxin-like_sf"/>
</dbReference>
<dbReference type="InParanoid" id="K0KM59"/>
<reference evidence="3 4" key="1">
    <citation type="journal article" date="2012" name="Eukaryot. Cell">
        <title>Draft genome sequence of Wickerhamomyces ciferrii NRRL Y-1031 F-60-10.</title>
        <authorList>
            <person name="Schneider J."/>
            <person name="Andrea H."/>
            <person name="Blom J."/>
            <person name="Jaenicke S."/>
            <person name="Ruckert C."/>
            <person name="Schorsch C."/>
            <person name="Szczepanowski R."/>
            <person name="Farwick M."/>
            <person name="Goesmann A."/>
            <person name="Puhler A."/>
            <person name="Schaffer S."/>
            <person name="Tauch A."/>
            <person name="Kohler T."/>
            <person name="Brinkrolf K."/>
        </authorList>
    </citation>
    <scope>NUCLEOTIDE SEQUENCE [LARGE SCALE GENOMIC DNA]</scope>
    <source>
        <strain evidence="4">ATCC 14091 / BCRC 22168 / CBS 111 / JCM 3599 / NBRC 0793 / NRRL Y-1031 F-60-10</strain>
    </source>
</reference>
<dbReference type="STRING" id="1206466.K0KM59"/>
<keyword evidence="4" id="KW-1185">Reference proteome</keyword>
<dbReference type="InterPro" id="IPR016082">
    <property type="entry name" value="Ribosomal_uL30_ferredoxin-like"/>
</dbReference>
<comment type="similarity">
    <text evidence="1">Belongs to the universal ribosomal protein uL30 family.</text>
</comment>
<keyword evidence="3" id="KW-0689">Ribosomal protein</keyword>
<name>K0KM59_WICCF</name>
<dbReference type="HOGENOM" id="CLU_131047_0_2_1"/>
<evidence type="ECO:0000313" key="4">
    <source>
        <dbReference type="Proteomes" id="UP000009328"/>
    </source>
</evidence>
<feature type="domain" description="Large ribosomal subunit protein uL30-like ferredoxin-like fold" evidence="2">
    <location>
        <begin position="5"/>
        <end position="54"/>
    </location>
</feature>
<organism evidence="3 4">
    <name type="scientific">Wickerhamomyces ciferrii (strain ATCC 14091 / BCRC 22168 / CBS 111 / JCM 3599 / NBRC 0793 / NRRL Y-1031 F-60-10)</name>
    <name type="common">Yeast</name>
    <name type="synonym">Pichia ciferrii</name>
    <dbReference type="NCBI Taxonomy" id="1206466"/>
    <lineage>
        <taxon>Eukaryota</taxon>
        <taxon>Fungi</taxon>
        <taxon>Dikarya</taxon>
        <taxon>Ascomycota</taxon>
        <taxon>Saccharomycotina</taxon>
        <taxon>Saccharomycetes</taxon>
        <taxon>Phaffomycetales</taxon>
        <taxon>Wickerhamomycetaceae</taxon>
        <taxon>Wickerhamomyces</taxon>
    </lineage>
</organism>
<dbReference type="SUPFAM" id="SSF55129">
    <property type="entry name" value="Ribosomal protein L30p/L7e"/>
    <property type="match status" value="1"/>
</dbReference>
<dbReference type="FunCoup" id="K0KM59">
    <property type="interactions" value="185"/>
</dbReference>
<dbReference type="Proteomes" id="UP000009328">
    <property type="component" value="Unassembled WGS sequence"/>
</dbReference>
<comment type="caution">
    <text evidence="3">The sequence shown here is derived from an EMBL/GenBank/DDBJ whole genome shotgun (WGS) entry which is preliminary data.</text>
</comment>
<dbReference type="Pfam" id="PF00327">
    <property type="entry name" value="Ribosomal_L30"/>
    <property type="match status" value="1"/>
</dbReference>
<evidence type="ECO:0000313" key="3">
    <source>
        <dbReference type="EMBL" id="CCH46330.1"/>
    </source>
</evidence>
<protein>
    <submittedName>
        <fullName evidence="3">50S ribosomal protein L30P</fullName>
    </submittedName>
</protein>
<evidence type="ECO:0000259" key="2">
    <source>
        <dbReference type="Pfam" id="PF00327"/>
    </source>
</evidence>
<proteinExistence type="inferred from homology"/>
<evidence type="ECO:0000256" key="1">
    <source>
        <dbReference type="ARBA" id="ARBA00007594"/>
    </source>
</evidence>
<accession>K0KM59</accession>
<dbReference type="GO" id="GO:0005840">
    <property type="term" value="C:ribosome"/>
    <property type="evidence" value="ECO:0007669"/>
    <property type="project" value="UniProtKB-KW"/>
</dbReference>
<dbReference type="Gene3D" id="3.30.1390.20">
    <property type="entry name" value="Ribosomal protein L30, ferredoxin-like fold domain"/>
    <property type="match status" value="1"/>
</dbReference>